<dbReference type="AlphaFoldDB" id="A0AA36EHN5"/>
<keyword evidence="2" id="KW-1185">Reference proteome</keyword>
<organism evidence="1 2">
    <name type="scientific">Lactuca saligna</name>
    <name type="common">Willowleaf lettuce</name>
    <dbReference type="NCBI Taxonomy" id="75948"/>
    <lineage>
        <taxon>Eukaryota</taxon>
        <taxon>Viridiplantae</taxon>
        <taxon>Streptophyta</taxon>
        <taxon>Embryophyta</taxon>
        <taxon>Tracheophyta</taxon>
        <taxon>Spermatophyta</taxon>
        <taxon>Magnoliopsida</taxon>
        <taxon>eudicotyledons</taxon>
        <taxon>Gunneridae</taxon>
        <taxon>Pentapetalae</taxon>
        <taxon>asterids</taxon>
        <taxon>campanulids</taxon>
        <taxon>Asterales</taxon>
        <taxon>Asteraceae</taxon>
        <taxon>Cichorioideae</taxon>
        <taxon>Cichorieae</taxon>
        <taxon>Lactucinae</taxon>
        <taxon>Lactuca</taxon>
    </lineage>
</organism>
<accession>A0AA36EHN5</accession>
<reference evidence="1" key="1">
    <citation type="submission" date="2023-04" db="EMBL/GenBank/DDBJ databases">
        <authorList>
            <person name="Vijverberg K."/>
            <person name="Xiong W."/>
            <person name="Schranz E."/>
        </authorList>
    </citation>
    <scope>NUCLEOTIDE SEQUENCE</scope>
</reference>
<sequence>MMLKTSTYITSKVHNFQIFIARSPIKHMKMGTSRRPFICFSLLLLMLQFEALSSPVKVSAPSPNQFAASGFEWHKDDDGDKDVFVDSKRKIKTGSNPLHNR</sequence>
<name>A0AA36EHN5_LACSI</name>
<protein>
    <submittedName>
        <fullName evidence="1">Uncharacterized protein</fullName>
    </submittedName>
</protein>
<gene>
    <name evidence="1" type="ORF">LSALG_LOCUS35908</name>
</gene>
<evidence type="ECO:0000313" key="2">
    <source>
        <dbReference type="Proteomes" id="UP001177003"/>
    </source>
</evidence>
<evidence type="ECO:0000313" key="1">
    <source>
        <dbReference type="EMBL" id="CAI9297071.1"/>
    </source>
</evidence>
<proteinExistence type="predicted"/>
<dbReference type="EMBL" id="OX465084">
    <property type="protein sequence ID" value="CAI9297071.1"/>
    <property type="molecule type" value="Genomic_DNA"/>
</dbReference>
<dbReference type="Proteomes" id="UP001177003">
    <property type="component" value="Chromosome 8"/>
</dbReference>